<organism evidence="2 3">
    <name type="scientific">Paramuricea clavata</name>
    <name type="common">Red gorgonian</name>
    <name type="synonym">Violescent sea-whip</name>
    <dbReference type="NCBI Taxonomy" id="317549"/>
    <lineage>
        <taxon>Eukaryota</taxon>
        <taxon>Metazoa</taxon>
        <taxon>Cnidaria</taxon>
        <taxon>Anthozoa</taxon>
        <taxon>Octocorallia</taxon>
        <taxon>Malacalcyonacea</taxon>
        <taxon>Plexauridae</taxon>
        <taxon>Paramuricea</taxon>
    </lineage>
</organism>
<feature type="compositionally biased region" description="Polar residues" evidence="1">
    <location>
        <begin position="253"/>
        <end position="263"/>
    </location>
</feature>
<feature type="compositionally biased region" description="Basic and acidic residues" evidence="1">
    <location>
        <begin position="221"/>
        <end position="234"/>
    </location>
</feature>
<dbReference type="EMBL" id="CACRXK020000997">
    <property type="protein sequence ID" value="CAB3986310.1"/>
    <property type="molecule type" value="Genomic_DNA"/>
</dbReference>
<proteinExistence type="predicted"/>
<feature type="region of interest" description="Disordered" evidence="1">
    <location>
        <begin position="203"/>
        <end position="286"/>
    </location>
</feature>
<evidence type="ECO:0000313" key="3">
    <source>
        <dbReference type="Proteomes" id="UP001152795"/>
    </source>
</evidence>
<gene>
    <name evidence="2" type="ORF">PACLA_8A039692</name>
</gene>
<name>A0A6S7GNR5_PARCT</name>
<evidence type="ECO:0000313" key="2">
    <source>
        <dbReference type="EMBL" id="CAB3986310.1"/>
    </source>
</evidence>
<keyword evidence="3" id="KW-1185">Reference proteome</keyword>
<reference evidence="2" key="1">
    <citation type="submission" date="2020-04" db="EMBL/GenBank/DDBJ databases">
        <authorList>
            <person name="Alioto T."/>
            <person name="Alioto T."/>
            <person name="Gomez Garrido J."/>
        </authorList>
    </citation>
    <scope>NUCLEOTIDE SEQUENCE</scope>
    <source>
        <strain evidence="2">A484AB</strain>
    </source>
</reference>
<evidence type="ECO:0000256" key="1">
    <source>
        <dbReference type="SAM" id="MobiDB-lite"/>
    </source>
</evidence>
<dbReference type="AlphaFoldDB" id="A0A6S7GNR5"/>
<accession>A0A6S7GNR5</accession>
<protein>
    <submittedName>
        <fullName evidence="2">Uncharacterized protein</fullName>
    </submittedName>
</protein>
<comment type="caution">
    <text evidence="2">The sequence shown here is derived from an EMBL/GenBank/DDBJ whole genome shotgun (WGS) entry which is preliminary data.</text>
</comment>
<dbReference type="Proteomes" id="UP001152795">
    <property type="component" value="Unassembled WGS sequence"/>
</dbReference>
<feature type="compositionally biased region" description="Low complexity" evidence="1">
    <location>
        <begin position="265"/>
        <end position="282"/>
    </location>
</feature>
<sequence length="600" mass="66516">MLLCEDLAIKIVFSILFLSSTGNDNKSMNAEHGFVSSFATNNNIVSDVNQGQSKLQKSITDSFAESCPFYVNTSKQCFSTLKKNNSSLELYNLTEQAKKLNLTAERENLRLFAETSSENNQTGFGSKVQAFFKESINYIIRLTESQKFFIGVSYLLALWKFHGARLRPIIFKVICKLFGKPKRAILRKISTNPSEKTIHVQNDIARDEHVNTDDLTTDSSCDEKTTDSCDSHVESDEESTDLSGGEHVDTDYDSVTASSSVDDLQTATPNNQTIPPTTIPPQLNHSLSFNSSDSLFEESCDEDFPDEFFVFPSDCGNFGLILGDEDWEKIELDSSQETLTSDDGGTASTGIEYGQSYDVACDVDSRASSHSSCHSSVPKEVVSCLSCSSDGDPVTVATTSGCDDRIEESHQENGDMNCGNHGNGDQWILECRDRNNHIPSNSYTSNVNHGDDSTDSSLYDCDLTSEGLYEDSLELYPGEYAEHGISLQRSESESDIRIEVYNNIEPENLPAGDINRWLCTSNVNYGDESTSSSLYDCDLSSEGLYEDSLELYPGEYAEHGISLQRSESESDIRIEVYNNIEPENLPASDINRWLSADNEN</sequence>